<dbReference type="InterPro" id="IPR027417">
    <property type="entry name" value="P-loop_NTPase"/>
</dbReference>
<dbReference type="GO" id="GO:0010507">
    <property type="term" value="P:negative regulation of autophagy"/>
    <property type="evidence" value="ECO:0007669"/>
    <property type="project" value="EnsemblFungi"/>
</dbReference>
<dbReference type="GO" id="GO:0032456">
    <property type="term" value="P:endocytic recycling"/>
    <property type="evidence" value="ECO:0007669"/>
    <property type="project" value="EnsemblFungi"/>
</dbReference>
<dbReference type="InterPro" id="IPR039397">
    <property type="entry name" value="RagA/B"/>
</dbReference>
<comment type="function">
    <text evidence="4">GTPase involved in activation of the TORC1 signaling pathway, which promotes growth and represses autophagy in nutrient-rich conditions.</text>
</comment>
<gene>
    <name evidence="5" type="ORF">LIPSTDRAFT_3016</name>
</gene>
<name>A0A1E3Q7Z2_LIPST</name>
<dbReference type="GO" id="GO:0000329">
    <property type="term" value="C:fungal-type vacuole membrane"/>
    <property type="evidence" value="ECO:0007669"/>
    <property type="project" value="EnsemblFungi"/>
</dbReference>
<dbReference type="Proteomes" id="UP000094385">
    <property type="component" value="Unassembled WGS sequence"/>
</dbReference>
<evidence type="ECO:0000256" key="1">
    <source>
        <dbReference type="ARBA" id="ARBA00007756"/>
    </source>
</evidence>
<dbReference type="GO" id="GO:0031509">
    <property type="term" value="P:subtelomeric heterochromatin formation"/>
    <property type="evidence" value="ECO:0007669"/>
    <property type="project" value="EnsemblFungi"/>
</dbReference>
<dbReference type="GO" id="GO:0071230">
    <property type="term" value="P:cellular response to amino acid stimulus"/>
    <property type="evidence" value="ECO:0007669"/>
    <property type="project" value="EnsemblFungi"/>
</dbReference>
<dbReference type="GO" id="GO:1990131">
    <property type="term" value="C:Gtr1-Gtr2 GTPase complex"/>
    <property type="evidence" value="ECO:0007669"/>
    <property type="project" value="UniProtKB-UniRule"/>
</dbReference>
<dbReference type="AlphaFoldDB" id="A0A1E3Q7Z2"/>
<dbReference type="GO" id="GO:0006995">
    <property type="term" value="P:cellular response to nitrogen starvation"/>
    <property type="evidence" value="ECO:0007669"/>
    <property type="project" value="EnsemblFungi"/>
</dbReference>
<dbReference type="GO" id="GO:0042802">
    <property type="term" value="F:identical protein binding"/>
    <property type="evidence" value="ECO:0007669"/>
    <property type="project" value="EnsemblFungi"/>
</dbReference>
<dbReference type="GO" id="GO:0006817">
    <property type="term" value="P:phosphate ion transport"/>
    <property type="evidence" value="ECO:0007669"/>
    <property type="project" value="EnsemblFungi"/>
</dbReference>
<accession>A0A1E3Q7Z2</accession>
<dbReference type="EMBL" id="KV454293">
    <property type="protein sequence ID" value="ODQ73791.1"/>
    <property type="molecule type" value="Genomic_DNA"/>
</dbReference>
<dbReference type="SUPFAM" id="SSF52540">
    <property type="entry name" value="P-loop containing nucleoside triphosphate hydrolases"/>
    <property type="match status" value="1"/>
</dbReference>
<dbReference type="GO" id="GO:0034599">
    <property type="term" value="P:cellular response to oxidative stress"/>
    <property type="evidence" value="ECO:0007669"/>
    <property type="project" value="EnsemblFungi"/>
</dbReference>
<dbReference type="PANTHER" id="PTHR11259:SF1">
    <property type="entry name" value="RAS-RELATED GTP-BINDING PROTEIN"/>
    <property type="match status" value="1"/>
</dbReference>
<dbReference type="CDD" id="cd11384">
    <property type="entry name" value="RagA_like"/>
    <property type="match status" value="1"/>
</dbReference>
<dbReference type="GO" id="GO:1904263">
    <property type="term" value="P:positive regulation of TORC1 signaling"/>
    <property type="evidence" value="ECO:0007669"/>
    <property type="project" value="EnsemblFungi"/>
</dbReference>
<evidence type="ECO:0000256" key="3">
    <source>
        <dbReference type="ARBA" id="ARBA00023134"/>
    </source>
</evidence>
<dbReference type="GO" id="GO:0031902">
    <property type="term" value="C:late endosome membrane"/>
    <property type="evidence" value="ECO:0007669"/>
    <property type="project" value="EnsemblFungi"/>
</dbReference>
<comment type="subunit">
    <text evidence="4">Component of the GSE complex.</text>
</comment>
<keyword evidence="6" id="KW-1185">Reference proteome</keyword>
<proteinExistence type="inferred from homology"/>
<reference evidence="5 6" key="1">
    <citation type="journal article" date="2016" name="Proc. Natl. Acad. Sci. U.S.A.">
        <title>Comparative genomics of biotechnologically important yeasts.</title>
        <authorList>
            <person name="Riley R."/>
            <person name="Haridas S."/>
            <person name="Wolfe K.H."/>
            <person name="Lopes M.R."/>
            <person name="Hittinger C.T."/>
            <person name="Goeker M."/>
            <person name="Salamov A.A."/>
            <person name="Wisecaver J.H."/>
            <person name="Long T.M."/>
            <person name="Calvey C.H."/>
            <person name="Aerts A.L."/>
            <person name="Barry K.W."/>
            <person name="Choi C."/>
            <person name="Clum A."/>
            <person name="Coughlan A.Y."/>
            <person name="Deshpande S."/>
            <person name="Douglass A.P."/>
            <person name="Hanson S.J."/>
            <person name="Klenk H.-P."/>
            <person name="LaButti K.M."/>
            <person name="Lapidus A."/>
            <person name="Lindquist E.A."/>
            <person name="Lipzen A.M."/>
            <person name="Meier-Kolthoff J.P."/>
            <person name="Ohm R.A."/>
            <person name="Otillar R.P."/>
            <person name="Pangilinan J.L."/>
            <person name="Peng Y."/>
            <person name="Rokas A."/>
            <person name="Rosa C.A."/>
            <person name="Scheuner C."/>
            <person name="Sibirny A.A."/>
            <person name="Slot J.C."/>
            <person name="Stielow J.B."/>
            <person name="Sun H."/>
            <person name="Kurtzman C.P."/>
            <person name="Blackwell M."/>
            <person name="Grigoriev I.V."/>
            <person name="Jeffries T.W."/>
        </authorList>
    </citation>
    <scope>NUCLEOTIDE SEQUENCE [LARGE SCALE GENOMIC DNA]</scope>
    <source>
        <strain evidence="5 6">NRRL Y-11557</strain>
    </source>
</reference>
<dbReference type="FunFam" id="3.40.50.300:FF:000488">
    <property type="entry name" value="Small monomeric GTPase (Gtr1)"/>
    <property type="match status" value="1"/>
</dbReference>
<dbReference type="GO" id="GO:0005525">
    <property type="term" value="F:GTP binding"/>
    <property type="evidence" value="ECO:0007669"/>
    <property type="project" value="UniProtKB-UniRule"/>
</dbReference>
<comment type="similarity">
    <text evidence="1 4">Belongs to the GTR/RAG GTP-binding protein family.</text>
</comment>
<dbReference type="GO" id="GO:0003924">
    <property type="term" value="F:GTPase activity"/>
    <property type="evidence" value="ECO:0007669"/>
    <property type="project" value="UniProtKB-UniRule"/>
</dbReference>
<dbReference type="GO" id="GO:0000781">
    <property type="term" value="C:chromosome, telomeric region"/>
    <property type="evidence" value="ECO:0007669"/>
    <property type="project" value="GOC"/>
</dbReference>
<dbReference type="GO" id="GO:0006360">
    <property type="term" value="P:transcription by RNA polymerase I"/>
    <property type="evidence" value="ECO:0007669"/>
    <property type="project" value="EnsemblFungi"/>
</dbReference>
<dbReference type="STRING" id="675824.A0A1E3Q7Z2"/>
<dbReference type="OrthoDB" id="10020193at2759"/>
<dbReference type="Pfam" id="PF04670">
    <property type="entry name" value="Gtr1_RagA"/>
    <property type="match status" value="1"/>
</dbReference>
<dbReference type="GO" id="GO:0071986">
    <property type="term" value="C:Ragulator complex"/>
    <property type="evidence" value="ECO:0007669"/>
    <property type="project" value="EnsemblFungi"/>
</dbReference>
<evidence type="ECO:0000313" key="5">
    <source>
        <dbReference type="EMBL" id="ODQ73791.1"/>
    </source>
</evidence>
<organism evidence="5 6">
    <name type="scientific">Lipomyces starkeyi NRRL Y-11557</name>
    <dbReference type="NCBI Taxonomy" id="675824"/>
    <lineage>
        <taxon>Eukaryota</taxon>
        <taxon>Fungi</taxon>
        <taxon>Dikarya</taxon>
        <taxon>Ascomycota</taxon>
        <taxon>Saccharomycotina</taxon>
        <taxon>Lipomycetes</taxon>
        <taxon>Lipomycetales</taxon>
        <taxon>Lipomycetaceae</taxon>
        <taxon>Lipomyces</taxon>
    </lineage>
</organism>
<sequence>MAGARRKLLLMGRSGSGKSSMRSIIFSNYSAFDTRRLGATIDVEHSHLRFLGNMTLNLWDCGGQDAYMDHYFSTQRDNIFRMVEALIFVFDVESKELRKDIETFVLCLRNLYEFSPTAKIFALVHKMDLVIVEKRQDVYRALMKSLEDTSAMFSFQVQGFATTIWDESLYKAWSSIVCTLIPNVTVFQKHLQTFADISEADEVILFEKTTFLVISHVTNARSPGFRSDSTRFEKISNIIKQYKQSCSKLRAQFQSLSLRGSDCTAYLDTMTANTMIMVMMSNKMDSRGSSDLLGNSEINGDGDDSFASEAENNIILANIKIARKMFEKIEMMNPDDRYSSI</sequence>
<dbReference type="InterPro" id="IPR006762">
    <property type="entry name" value="Gtr1_RagA"/>
</dbReference>
<dbReference type="GO" id="GO:0006383">
    <property type="term" value="P:transcription by RNA polymerase III"/>
    <property type="evidence" value="ECO:0007669"/>
    <property type="project" value="EnsemblFungi"/>
</dbReference>
<dbReference type="PANTHER" id="PTHR11259">
    <property type="entry name" value="RAS-RELATED GTP BINDING RAG/GTR YEAST"/>
    <property type="match status" value="1"/>
</dbReference>
<evidence type="ECO:0000256" key="2">
    <source>
        <dbReference type="ARBA" id="ARBA00022741"/>
    </source>
</evidence>
<keyword evidence="2 4" id="KW-0547">Nucleotide-binding</keyword>
<dbReference type="Gene3D" id="3.30.450.190">
    <property type="match status" value="1"/>
</dbReference>
<keyword evidence="3 4" id="KW-0342">GTP-binding</keyword>
<dbReference type="Gene3D" id="3.40.50.300">
    <property type="entry name" value="P-loop containing nucleotide triphosphate hydrolases"/>
    <property type="match status" value="1"/>
</dbReference>
<evidence type="ECO:0000313" key="6">
    <source>
        <dbReference type="Proteomes" id="UP000094385"/>
    </source>
</evidence>
<protein>
    <recommendedName>
        <fullName evidence="4">GTP-binding protein</fullName>
    </recommendedName>
</protein>
<dbReference type="GO" id="GO:1903778">
    <property type="term" value="P:protein localization to vacuolar membrane"/>
    <property type="evidence" value="ECO:0007669"/>
    <property type="project" value="EnsemblFungi"/>
</dbReference>
<evidence type="ECO:0000256" key="4">
    <source>
        <dbReference type="RuleBase" id="RU367014"/>
    </source>
</evidence>
<dbReference type="GO" id="GO:0005634">
    <property type="term" value="C:nucleus"/>
    <property type="evidence" value="ECO:0007669"/>
    <property type="project" value="EnsemblFungi"/>
</dbReference>